<dbReference type="GO" id="GO:0008146">
    <property type="term" value="F:sulfotransferase activity"/>
    <property type="evidence" value="ECO:0007669"/>
    <property type="project" value="InterPro"/>
</dbReference>
<evidence type="ECO:0000256" key="2">
    <source>
        <dbReference type="ARBA" id="ARBA00022679"/>
    </source>
</evidence>
<dbReference type="PANTHER" id="PTHR11783">
    <property type="entry name" value="SULFOTRANSFERASE SULT"/>
    <property type="match status" value="1"/>
</dbReference>
<dbReference type="AlphaFoldDB" id="A0AAP0GY16"/>
<dbReference type="Pfam" id="PF00685">
    <property type="entry name" value="Sulfotransfer_1"/>
    <property type="match status" value="1"/>
</dbReference>
<sequence>MLTSNPSPLPKYLKEDELSEECKTLIPTLPTAPGWVHTTLYKYQGFWINSRLLQGVISCQKHFQSQHTDILLVTTPKSGTTWLKSILFTLINRTHLPPTQQNHPLLSTNPHILVPFLELKLYIEESNPDLSSFTSPRLFSTHLPYNSLPKSVQDSRCKIVYLCRNPKDTFVSLWAFANKLRLEQMGSNSLEQVFENFCEGVSLYGPFWDHVLSYWHLSLKNPEKICFLTYEEMKEEPEIHLRKLAEFLGCPISKKEDGENMVEGILDICSFDNLSNLKVNKEGKLPSGLNNSAFFRKGEVGDWKNYLTMEMVERLEKICEVGDWKNYLTMEMVERLEKICEEKLDGSGLKF</sequence>
<evidence type="ECO:0000256" key="3">
    <source>
        <dbReference type="RuleBase" id="RU361155"/>
    </source>
</evidence>
<evidence type="ECO:0000313" key="6">
    <source>
        <dbReference type="Proteomes" id="UP001408789"/>
    </source>
</evidence>
<comment type="similarity">
    <text evidence="1 3">Belongs to the sulfotransferase 1 family.</text>
</comment>
<dbReference type="SUPFAM" id="SSF52540">
    <property type="entry name" value="P-loop containing nucleoside triphosphate hydrolases"/>
    <property type="match status" value="2"/>
</dbReference>
<evidence type="ECO:0000313" key="5">
    <source>
        <dbReference type="EMBL" id="KAK9064677.1"/>
    </source>
</evidence>
<keyword evidence="2 3" id="KW-0808">Transferase</keyword>
<accession>A0AAP0GY16</accession>
<evidence type="ECO:0000259" key="4">
    <source>
        <dbReference type="Pfam" id="PF00685"/>
    </source>
</evidence>
<dbReference type="Gene3D" id="3.40.50.300">
    <property type="entry name" value="P-loop containing nucleotide triphosphate hydrolases"/>
    <property type="match status" value="2"/>
</dbReference>
<protein>
    <recommendedName>
        <fullName evidence="3">Sulfotransferase</fullName>
        <ecNumber evidence="3">2.8.2.-</ecNumber>
    </recommendedName>
</protein>
<organism evidence="5 6">
    <name type="scientific">Deinandra increscens subsp. villosa</name>
    <dbReference type="NCBI Taxonomy" id="3103831"/>
    <lineage>
        <taxon>Eukaryota</taxon>
        <taxon>Viridiplantae</taxon>
        <taxon>Streptophyta</taxon>
        <taxon>Embryophyta</taxon>
        <taxon>Tracheophyta</taxon>
        <taxon>Spermatophyta</taxon>
        <taxon>Magnoliopsida</taxon>
        <taxon>eudicotyledons</taxon>
        <taxon>Gunneridae</taxon>
        <taxon>Pentapetalae</taxon>
        <taxon>asterids</taxon>
        <taxon>campanulids</taxon>
        <taxon>Asterales</taxon>
        <taxon>Asteraceae</taxon>
        <taxon>Asteroideae</taxon>
        <taxon>Heliantheae alliance</taxon>
        <taxon>Madieae</taxon>
        <taxon>Madiinae</taxon>
        <taxon>Deinandra</taxon>
    </lineage>
</organism>
<dbReference type="EMBL" id="JBCNJP010000017">
    <property type="protein sequence ID" value="KAK9064677.1"/>
    <property type="molecule type" value="Genomic_DNA"/>
</dbReference>
<reference evidence="5 6" key="1">
    <citation type="submission" date="2024-04" db="EMBL/GenBank/DDBJ databases">
        <title>The reference genome of an endangered Asteraceae, Deinandra increscens subsp. villosa, native to the Central Coast of California.</title>
        <authorList>
            <person name="Guilliams M."/>
            <person name="Hasenstab-Lehman K."/>
            <person name="Meyer R."/>
            <person name="Mcevoy S."/>
        </authorList>
    </citation>
    <scope>NUCLEOTIDE SEQUENCE [LARGE SCALE GENOMIC DNA]</scope>
    <source>
        <tissue evidence="5">Leaf</tissue>
    </source>
</reference>
<dbReference type="InterPro" id="IPR000863">
    <property type="entry name" value="Sulfotransferase_dom"/>
</dbReference>
<dbReference type="InterPro" id="IPR027417">
    <property type="entry name" value="P-loop_NTPase"/>
</dbReference>
<keyword evidence="6" id="KW-1185">Reference proteome</keyword>
<comment type="caution">
    <text evidence="5">The sequence shown here is derived from an EMBL/GenBank/DDBJ whole genome shotgun (WGS) entry which is preliminary data.</text>
</comment>
<dbReference type="Proteomes" id="UP001408789">
    <property type="component" value="Unassembled WGS sequence"/>
</dbReference>
<name>A0AAP0GY16_9ASTR</name>
<dbReference type="EC" id="2.8.2.-" evidence="3"/>
<gene>
    <name evidence="5" type="ORF">SSX86_016059</name>
</gene>
<feature type="domain" description="Sulfotransferase" evidence="4">
    <location>
        <begin position="68"/>
        <end position="320"/>
    </location>
</feature>
<proteinExistence type="inferred from homology"/>
<evidence type="ECO:0000256" key="1">
    <source>
        <dbReference type="ARBA" id="ARBA00005771"/>
    </source>
</evidence>